<dbReference type="EMBL" id="JAOTJD010000071">
    <property type="protein sequence ID" value="MFD3266619.1"/>
    <property type="molecule type" value="Genomic_DNA"/>
</dbReference>
<dbReference type="RefSeq" id="WP_377371852.1">
    <property type="nucleotide sequence ID" value="NZ_JAOTJD010000071.1"/>
</dbReference>
<comment type="caution">
    <text evidence="7">The sequence shown here is derived from an EMBL/GenBank/DDBJ whole genome shotgun (WGS) entry which is preliminary data.</text>
</comment>
<evidence type="ECO:0000256" key="4">
    <source>
        <dbReference type="ARBA" id="ARBA00022989"/>
    </source>
</evidence>
<name>A0ABW6CU67_9CAUL</name>
<dbReference type="PANTHER" id="PTHR30086:SF20">
    <property type="entry name" value="ARGININE EXPORTER PROTEIN ARGO-RELATED"/>
    <property type="match status" value="1"/>
</dbReference>
<accession>A0ABW6CU67</accession>
<keyword evidence="2" id="KW-1003">Cell membrane</keyword>
<keyword evidence="3 6" id="KW-0812">Transmembrane</keyword>
<dbReference type="Proteomes" id="UP001598130">
    <property type="component" value="Unassembled WGS sequence"/>
</dbReference>
<feature type="transmembrane region" description="Helical" evidence="6">
    <location>
        <begin position="58"/>
        <end position="79"/>
    </location>
</feature>
<feature type="transmembrane region" description="Helical" evidence="6">
    <location>
        <begin position="28"/>
        <end position="52"/>
    </location>
</feature>
<evidence type="ECO:0000313" key="8">
    <source>
        <dbReference type="Proteomes" id="UP001598130"/>
    </source>
</evidence>
<proteinExistence type="predicted"/>
<evidence type="ECO:0000256" key="5">
    <source>
        <dbReference type="ARBA" id="ARBA00023136"/>
    </source>
</evidence>
<sequence length="198" mass="20993">MALVELTPGPNMGYLTIVASRWGRPAGLMTVAGVTLGLTVYMLAAVAGLGAIVMRVAWLYALLQWAGVGFLLWLAFEAWRGGPAPRPGHQAEPPARGRLFARGLIANLLNPKAAVFYVALLPGFTNPARGDPAIQALALGAIHVVVSITIHTAIVLAAGSVSLARWETPNLRRRLDRGVAVGLALIALWLGWETFQST</sequence>
<evidence type="ECO:0000313" key="7">
    <source>
        <dbReference type="EMBL" id="MFD3266619.1"/>
    </source>
</evidence>
<dbReference type="PIRSF" id="PIRSF006324">
    <property type="entry name" value="LeuE"/>
    <property type="match status" value="1"/>
</dbReference>
<evidence type="ECO:0000256" key="2">
    <source>
        <dbReference type="ARBA" id="ARBA00022475"/>
    </source>
</evidence>
<feature type="transmembrane region" description="Helical" evidence="6">
    <location>
        <begin position="140"/>
        <end position="163"/>
    </location>
</feature>
<comment type="subcellular location">
    <subcellularLocation>
        <location evidence="1">Cell membrane</location>
        <topology evidence="1">Multi-pass membrane protein</topology>
    </subcellularLocation>
</comment>
<gene>
    <name evidence="7" type="ORF">OCL97_21990</name>
</gene>
<keyword evidence="4 6" id="KW-1133">Transmembrane helix</keyword>
<reference evidence="7 8" key="1">
    <citation type="submission" date="2022-09" db="EMBL/GenBank/DDBJ databases">
        <title>New species of Phenylobacterium.</title>
        <authorList>
            <person name="Mieszkin S."/>
        </authorList>
    </citation>
    <scope>NUCLEOTIDE SEQUENCE [LARGE SCALE GENOMIC DNA]</scope>
    <source>
        <strain evidence="7 8">HK31-G</strain>
    </source>
</reference>
<dbReference type="Pfam" id="PF01810">
    <property type="entry name" value="LysE"/>
    <property type="match status" value="1"/>
</dbReference>
<evidence type="ECO:0000256" key="1">
    <source>
        <dbReference type="ARBA" id="ARBA00004651"/>
    </source>
</evidence>
<dbReference type="InterPro" id="IPR001123">
    <property type="entry name" value="LeuE-type"/>
</dbReference>
<feature type="transmembrane region" description="Helical" evidence="6">
    <location>
        <begin position="175"/>
        <end position="192"/>
    </location>
</feature>
<evidence type="ECO:0000256" key="3">
    <source>
        <dbReference type="ARBA" id="ARBA00022692"/>
    </source>
</evidence>
<evidence type="ECO:0000256" key="6">
    <source>
        <dbReference type="SAM" id="Phobius"/>
    </source>
</evidence>
<keyword evidence="8" id="KW-1185">Reference proteome</keyword>
<keyword evidence="5 6" id="KW-0472">Membrane</keyword>
<dbReference type="PANTHER" id="PTHR30086">
    <property type="entry name" value="ARGININE EXPORTER PROTEIN ARGO"/>
    <property type="match status" value="1"/>
</dbReference>
<organism evidence="7 8">
    <name type="scientific">Phenylobacterium ferrooxidans</name>
    <dbReference type="NCBI Taxonomy" id="2982689"/>
    <lineage>
        <taxon>Bacteria</taxon>
        <taxon>Pseudomonadati</taxon>
        <taxon>Pseudomonadota</taxon>
        <taxon>Alphaproteobacteria</taxon>
        <taxon>Caulobacterales</taxon>
        <taxon>Caulobacteraceae</taxon>
        <taxon>Phenylobacterium</taxon>
    </lineage>
</organism>
<protein>
    <submittedName>
        <fullName evidence="7">LysE family translocator</fullName>
    </submittedName>
</protein>
<feature type="transmembrane region" description="Helical" evidence="6">
    <location>
        <begin position="99"/>
        <end position="120"/>
    </location>
</feature>